<accession>A0A484BKD5</accession>
<proteinExistence type="predicted"/>
<evidence type="ECO:0000313" key="3">
    <source>
        <dbReference type="Proteomes" id="UP000295192"/>
    </source>
</evidence>
<feature type="compositionally biased region" description="Gly residues" evidence="1">
    <location>
        <begin position="61"/>
        <end position="81"/>
    </location>
</feature>
<evidence type="ECO:0000313" key="2">
    <source>
        <dbReference type="EMBL" id="TDG49124.1"/>
    </source>
</evidence>
<feature type="compositionally biased region" description="Pro residues" evidence="1">
    <location>
        <begin position="16"/>
        <end position="27"/>
    </location>
</feature>
<feature type="compositionally biased region" description="Basic residues" evidence="1">
    <location>
        <begin position="44"/>
        <end position="57"/>
    </location>
</feature>
<organism evidence="2 3">
    <name type="scientific">Drosophila navojoa</name>
    <name type="common">Fruit fly</name>
    <dbReference type="NCBI Taxonomy" id="7232"/>
    <lineage>
        <taxon>Eukaryota</taxon>
        <taxon>Metazoa</taxon>
        <taxon>Ecdysozoa</taxon>
        <taxon>Arthropoda</taxon>
        <taxon>Hexapoda</taxon>
        <taxon>Insecta</taxon>
        <taxon>Pterygota</taxon>
        <taxon>Neoptera</taxon>
        <taxon>Endopterygota</taxon>
        <taxon>Diptera</taxon>
        <taxon>Brachycera</taxon>
        <taxon>Muscomorpha</taxon>
        <taxon>Ephydroidea</taxon>
        <taxon>Drosophilidae</taxon>
        <taxon>Drosophila</taxon>
    </lineage>
</organism>
<dbReference type="OMA" id="YRSKRVH"/>
<dbReference type="EMBL" id="LSRL02000026">
    <property type="protein sequence ID" value="TDG49124.1"/>
    <property type="molecule type" value="Genomic_DNA"/>
</dbReference>
<gene>
    <name evidence="2" type="ORF">AWZ03_004424</name>
</gene>
<comment type="caution">
    <text evidence="2">The sequence shown here is derived from an EMBL/GenBank/DDBJ whole genome shotgun (WGS) entry which is preliminary data.</text>
</comment>
<keyword evidence="3" id="KW-1185">Reference proteome</keyword>
<dbReference type="AlphaFoldDB" id="A0A484BKD5"/>
<feature type="compositionally biased region" description="Pro residues" evidence="1">
    <location>
        <begin position="85"/>
        <end position="99"/>
    </location>
</feature>
<name>A0A484BKD5_DRONA</name>
<evidence type="ECO:0000256" key="1">
    <source>
        <dbReference type="SAM" id="MobiDB-lite"/>
    </source>
</evidence>
<sequence length="99" mass="10069">MFFPPYELDAAAPTTHSPPAPPPPHAPPQHGCRDFNFNPSIFMARRKLKRYRSKRVPPHGPGGGGGGAGAGAGAGVRGAAGAGSLPPPHPAALPPPLRT</sequence>
<reference evidence="2 3" key="1">
    <citation type="journal article" date="2019" name="J. Hered.">
        <title>An Improved Genome Assembly for Drosophila navojoa, the Basal Species in the mojavensis Cluster.</title>
        <authorList>
            <person name="Vanderlinde T."/>
            <person name="Dupim E.G."/>
            <person name="Nazario-Yepiz N.O."/>
            <person name="Carvalho A.B."/>
        </authorList>
    </citation>
    <scope>NUCLEOTIDE SEQUENCE [LARGE SCALE GENOMIC DNA]</scope>
    <source>
        <strain evidence="2">Navoj_Jal97</strain>
        <tissue evidence="2">Whole organism</tissue>
    </source>
</reference>
<feature type="region of interest" description="Disordered" evidence="1">
    <location>
        <begin position="1"/>
        <end position="99"/>
    </location>
</feature>
<protein>
    <submittedName>
        <fullName evidence="2">Uncharacterized protein</fullName>
    </submittedName>
</protein>
<dbReference type="Proteomes" id="UP000295192">
    <property type="component" value="Unassembled WGS sequence"/>
</dbReference>